<feature type="transmembrane region" description="Helical" evidence="6">
    <location>
        <begin position="99"/>
        <end position="121"/>
    </location>
</feature>
<feature type="transmembrane region" description="Helical" evidence="6">
    <location>
        <begin position="133"/>
        <end position="152"/>
    </location>
</feature>
<dbReference type="EMBL" id="CP062966">
    <property type="protein sequence ID" value="QOL70205.1"/>
    <property type="molecule type" value="Genomic_DNA"/>
</dbReference>
<reference evidence="10" key="2">
    <citation type="submission" date="2019-06" db="EMBL/GenBank/DDBJ databases">
        <authorList>
            <person name="Rodrigo-Torres L."/>
            <person name="Arahal R. D."/>
            <person name="Lucena T."/>
        </authorList>
    </citation>
    <scope>NUCLEOTIDE SEQUENCE [LARGE SCALE GENOMIC DNA]</scope>
    <source>
        <strain evidence="10">INIA P508</strain>
    </source>
</reference>
<dbReference type="GeneID" id="57115115"/>
<organism evidence="8 11">
    <name type="scientific">Limosilactobacillus mucosae</name>
    <name type="common">Lactobacillus mucosae</name>
    <dbReference type="NCBI Taxonomy" id="97478"/>
    <lineage>
        <taxon>Bacteria</taxon>
        <taxon>Bacillati</taxon>
        <taxon>Bacillota</taxon>
        <taxon>Bacilli</taxon>
        <taxon>Lactobacillales</taxon>
        <taxon>Lactobacillaceae</taxon>
        <taxon>Limosilactobacillus</taxon>
    </lineage>
</organism>
<keyword evidence="4 6" id="KW-1133">Transmembrane helix</keyword>
<dbReference type="Proteomes" id="UP000593929">
    <property type="component" value="Chromosome"/>
</dbReference>
<dbReference type="RefSeq" id="WP_006500810.1">
    <property type="nucleotide sequence ID" value="NZ_CABFNH010000008.1"/>
</dbReference>
<evidence type="ECO:0000256" key="5">
    <source>
        <dbReference type="ARBA" id="ARBA00023136"/>
    </source>
</evidence>
<evidence type="ECO:0000256" key="1">
    <source>
        <dbReference type="ARBA" id="ARBA00004651"/>
    </source>
</evidence>
<feature type="transmembrane region" description="Helical" evidence="6">
    <location>
        <begin position="205"/>
        <end position="230"/>
    </location>
</feature>
<dbReference type="Proteomes" id="UP000365705">
    <property type="component" value="Unassembled WGS sequence"/>
</dbReference>
<evidence type="ECO:0000259" key="7">
    <source>
        <dbReference type="PROSITE" id="PS50850"/>
    </source>
</evidence>
<sequence>MNNTRKHSAFLVLGIFLLGACMRTPVTSIPSIVGEIAASFHVATTSLGILTTIPLICFGLVAVVVPMIGQKLGNELTIAIALLILFAGSWLRVLNYASLMIGTLLVGIGITFLNVLLPAIITENLPDKIGSMTSLYNVSLALFSAIGAYAITPVAQNSSWQFSVMLLSMLVLATLVLWLPNLRFNQRGTSEATSTGINMWKNKTAWLILVYFGLSSFVFYTTVAWLPSIAISAGLSSNQSSLIAGLFQLFSMPGAFLAPLWATKLSNRTPLILGAGIFTILGYLGLMMPFHSFGWFVFVSLILAIGTSATFALIMTLFSLKTKTPVNTGKLSGMAQSLGYLLAAFGPMLVGNLKAASGSWFAGELTTMLVAVVFTIFGVLSERKPYVD</sequence>
<comment type="subcellular location">
    <subcellularLocation>
        <location evidence="1">Cell membrane</location>
        <topology evidence="1">Multi-pass membrane protein</topology>
    </subcellularLocation>
</comment>
<feature type="transmembrane region" description="Helical" evidence="6">
    <location>
        <begin position="338"/>
        <end position="355"/>
    </location>
</feature>
<evidence type="ECO:0000313" key="10">
    <source>
        <dbReference type="EMBL" id="VTZ89563.1"/>
    </source>
</evidence>
<keyword evidence="2" id="KW-0813">Transport</keyword>
<dbReference type="PROSITE" id="PS51257">
    <property type="entry name" value="PROKAR_LIPOPROTEIN"/>
    <property type="match status" value="1"/>
</dbReference>
<evidence type="ECO:0000256" key="3">
    <source>
        <dbReference type="ARBA" id="ARBA00022692"/>
    </source>
</evidence>
<dbReference type="EMBL" id="JROC01000037">
    <property type="protein sequence ID" value="KGL66344.1"/>
    <property type="molecule type" value="Genomic_DNA"/>
</dbReference>
<reference evidence="8 11" key="1">
    <citation type="submission" date="2014-09" db="EMBL/GenBank/DDBJ databases">
        <title>Lactobacillus mucosae CRL573 Genome Sequencing.</title>
        <authorList>
            <person name="Bleckwedel J."/>
            <person name="Teran L.C."/>
            <person name="Bonacina J."/>
            <person name="Saavedra L."/>
            <person name="Mozzi F.B."/>
            <person name="Raya R.R."/>
        </authorList>
    </citation>
    <scope>NUCLEOTIDE SEQUENCE [LARGE SCALE GENOMIC DNA]</scope>
    <source>
        <strain evidence="8 11">CRL573</strain>
    </source>
</reference>
<dbReference type="CDD" id="cd17339">
    <property type="entry name" value="MFS_NIMT_CynX_like"/>
    <property type="match status" value="1"/>
</dbReference>
<feature type="domain" description="Major facilitator superfamily (MFS) profile" evidence="7">
    <location>
        <begin position="7"/>
        <end position="383"/>
    </location>
</feature>
<evidence type="ECO:0000313" key="12">
    <source>
        <dbReference type="Proteomes" id="UP000593929"/>
    </source>
</evidence>
<reference evidence="9 12" key="3">
    <citation type="submission" date="2020-10" db="EMBL/GenBank/DDBJ databases">
        <title>Genome sequencing of Lactobacillus mucosae KCTC 21011.</title>
        <authorList>
            <person name="Kim J."/>
        </authorList>
    </citation>
    <scope>NUCLEOTIDE SEQUENCE [LARGE SCALE GENOMIC DNA]</scope>
    <source>
        <strain evidence="9 12">LM011</strain>
    </source>
</reference>
<dbReference type="Proteomes" id="UP000030001">
    <property type="component" value="Unassembled WGS sequence"/>
</dbReference>
<dbReference type="Gene3D" id="1.20.1250.20">
    <property type="entry name" value="MFS general substrate transporter like domains"/>
    <property type="match status" value="2"/>
</dbReference>
<feature type="transmembrane region" description="Helical" evidence="6">
    <location>
        <begin position="76"/>
        <end position="93"/>
    </location>
</feature>
<dbReference type="GO" id="GO:0022857">
    <property type="term" value="F:transmembrane transporter activity"/>
    <property type="evidence" value="ECO:0007669"/>
    <property type="project" value="InterPro"/>
</dbReference>
<feature type="transmembrane region" description="Helical" evidence="6">
    <location>
        <begin position="293"/>
        <end position="318"/>
    </location>
</feature>
<dbReference type="SUPFAM" id="SSF103473">
    <property type="entry name" value="MFS general substrate transporter"/>
    <property type="match status" value="1"/>
</dbReference>
<evidence type="ECO:0000256" key="2">
    <source>
        <dbReference type="ARBA" id="ARBA00022448"/>
    </source>
</evidence>
<gene>
    <name evidence="10" type="primary">yycB_1</name>
    <name evidence="9" type="ORF">LM011_03365</name>
    <name evidence="10" type="ORF">LMUP508_00824</name>
    <name evidence="8" type="ORF">LX03_10200</name>
</gene>
<evidence type="ECO:0000256" key="4">
    <source>
        <dbReference type="ARBA" id="ARBA00022989"/>
    </source>
</evidence>
<feature type="transmembrane region" description="Helical" evidence="6">
    <location>
        <begin position="164"/>
        <end position="184"/>
    </location>
</feature>
<feature type="transmembrane region" description="Helical" evidence="6">
    <location>
        <begin position="361"/>
        <end position="380"/>
    </location>
</feature>
<dbReference type="PANTHER" id="PTHR23523">
    <property type="match status" value="1"/>
</dbReference>
<keyword evidence="5 6" id="KW-0472">Membrane</keyword>
<dbReference type="PANTHER" id="PTHR23523:SF2">
    <property type="entry name" value="2-NITROIMIDAZOLE TRANSPORTER"/>
    <property type="match status" value="1"/>
</dbReference>
<evidence type="ECO:0000313" key="9">
    <source>
        <dbReference type="EMBL" id="QOL70205.1"/>
    </source>
</evidence>
<proteinExistence type="predicted"/>
<dbReference type="AlphaFoldDB" id="A0A099Y7V8"/>
<feature type="transmembrane region" description="Helical" evidence="6">
    <location>
        <begin position="269"/>
        <end position="287"/>
    </location>
</feature>
<evidence type="ECO:0000313" key="8">
    <source>
        <dbReference type="EMBL" id="KGL66344.1"/>
    </source>
</evidence>
<name>A0A099Y7V8_LIMMU</name>
<evidence type="ECO:0000256" key="6">
    <source>
        <dbReference type="SAM" id="Phobius"/>
    </source>
</evidence>
<dbReference type="InterPro" id="IPR052524">
    <property type="entry name" value="MFS_Cyanate_Porter"/>
</dbReference>
<feature type="transmembrane region" description="Helical" evidence="6">
    <location>
        <begin position="47"/>
        <end position="69"/>
    </location>
</feature>
<dbReference type="InterPro" id="IPR011701">
    <property type="entry name" value="MFS"/>
</dbReference>
<keyword evidence="3 6" id="KW-0812">Transmembrane</keyword>
<dbReference type="PROSITE" id="PS50850">
    <property type="entry name" value="MFS"/>
    <property type="match status" value="1"/>
</dbReference>
<dbReference type="EMBL" id="CABFNH010000008">
    <property type="protein sequence ID" value="VTZ89563.1"/>
    <property type="molecule type" value="Genomic_DNA"/>
</dbReference>
<dbReference type="Pfam" id="PF07690">
    <property type="entry name" value="MFS_1"/>
    <property type="match status" value="1"/>
</dbReference>
<evidence type="ECO:0000313" key="11">
    <source>
        <dbReference type="Proteomes" id="UP000030001"/>
    </source>
</evidence>
<protein>
    <submittedName>
        <fullName evidence="8">MFS transporter</fullName>
    </submittedName>
    <submittedName>
        <fullName evidence="10">Putative transporter YycB</fullName>
    </submittedName>
</protein>
<dbReference type="InterPro" id="IPR036259">
    <property type="entry name" value="MFS_trans_sf"/>
</dbReference>
<dbReference type="GO" id="GO:0005886">
    <property type="term" value="C:plasma membrane"/>
    <property type="evidence" value="ECO:0007669"/>
    <property type="project" value="UniProtKB-SubCell"/>
</dbReference>
<dbReference type="InterPro" id="IPR020846">
    <property type="entry name" value="MFS_dom"/>
</dbReference>
<feature type="transmembrane region" description="Helical" evidence="6">
    <location>
        <begin position="242"/>
        <end position="262"/>
    </location>
</feature>
<accession>A0A099Y7V8</accession>